<dbReference type="InterPro" id="IPR000914">
    <property type="entry name" value="SBP_5_dom"/>
</dbReference>
<evidence type="ECO:0000256" key="1">
    <source>
        <dbReference type="ARBA" id="ARBA00004196"/>
    </source>
</evidence>
<dbReference type="Gene3D" id="3.40.190.10">
    <property type="entry name" value="Periplasmic binding protein-like II"/>
    <property type="match status" value="1"/>
</dbReference>
<dbReference type="PANTHER" id="PTHR30290:SF10">
    <property type="entry name" value="PERIPLASMIC OLIGOPEPTIDE-BINDING PROTEIN-RELATED"/>
    <property type="match status" value="1"/>
</dbReference>
<evidence type="ECO:0000256" key="2">
    <source>
        <dbReference type="ARBA" id="ARBA00005695"/>
    </source>
</evidence>
<evidence type="ECO:0000256" key="3">
    <source>
        <dbReference type="ARBA" id="ARBA00022448"/>
    </source>
</evidence>
<sequence length="545" mass="58998">MTRHRKRLKLGILGAVTAAVALTACSPSGDGGGETTEATQGGEAVFAIDTPIIGLDPNVTPAAQDARVMRQVFDNLVAFDANGELIPWLATGWELSDDGLEYTFTLRDDVTFHDDTPFNGEAVCFNLDRIKDPVTASMYAASLIGPYASCVAPDETTAIVRVAEPFAPFMATLTSPFLSLVSPTAAAAVDAADFNLKPVGSGPYVIESYTPQDRVELVANENYNWAPGSANHQGRAYLDRITFQIVPDATVRLGSLRSGGFQAVGNVPETEAQGVEQDPGLEFVAQSQSGAPFQYHFNSEHPPFDDPTVRAALRQGFDIESAVSALYLGVYERAWGPLSPTTYDYDENRVSAFDFDPEAAAAALEGAGWELGADGIREKAGQKLSARMLELTPNREKRQDLAEFFKANMKDIGVDIQLEFKQSAGLLQAGQEGDYDILTLSLVNVDPNVLYSLYAPEQIPVPESPGFNYTRVAEPELSSLLLRAQQELDPATRTALHEEIQADIVENARSIAVYVPTYTMATNGIQGLRFDAEGYPVWYDVSIAN</sequence>
<dbReference type="Gene3D" id="3.10.105.10">
    <property type="entry name" value="Dipeptide-binding Protein, Domain 3"/>
    <property type="match status" value="1"/>
</dbReference>
<keyword evidence="3" id="KW-0813">Transport</keyword>
<comment type="similarity">
    <text evidence="2">Belongs to the bacterial solute-binding protein 5 family.</text>
</comment>
<dbReference type="InterPro" id="IPR039424">
    <property type="entry name" value="SBP_5"/>
</dbReference>
<feature type="domain" description="Solute-binding protein family 5" evidence="6">
    <location>
        <begin position="84"/>
        <end position="454"/>
    </location>
</feature>
<dbReference type="PIRSF" id="PIRSF002741">
    <property type="entry name" value="MppA"/>
    <property type="match status" value="1"/>
</dbReference>
<comment type="subcellular location">
    <subcellularLocation>
        <location evidence="1">Cell envelope</location>
    </subcellularLocation>
</comment>
<keyword evidence="4 5" id="KW-0732">Signal</keyword>
<accession>A0ABW3TV61</accession>
<organism evidence="7 8">
    <name type="scientific">Leucobacter albus</name>
    <dbReference type="NCBI Taxonomy" id="272210"/>
    <lineage>
        <taxon>Bacteria</taxon>
        <taxon>Bacillati</taxon>
        <taxon>Actinomycetota</taxon>
        <taxon>Actinomycetes</taxon>
        <taxon>Micrococcales</taxon>
        <taxon>Microbacteriaceae</taxon>
        <taxon>Leucobacter</taxon>
    </lineage>
</organism>
<evidence type="ECO:0000313" key="8">
    <source>
        <dbReference type="Proteomes" id="UP001597181"/>
    </source>
</evidence>
<reference evidence="8" key="1">
    <citation type="journal article" date="2019" name="Int. J. Syst. Evol. Microbiol.">
        <title>The Global Catalogue of Microorganisms (GCM) 10K type strain sequencing project: providing services to taxonomists for standard genome sequencing and annotation.</title>
        <authorList>
            <consortium name="The Broad Institute Genomics Platform"/>
            <consortium name="The Broad Institute Genome Sequencing Center for Infectious Disease"/>
            <person name="Wu L."/>
            <person name="Ma J."/>
        </authorList>
    </citation>
    <scope>NUCLEOTIDE SEQUENCE [LARGE SCALE GENOMIC DNA]</scope>
    <source>
        <strain evidence="8">CCUG 50213</strain>
    </source>
</reference>
<comment type="caution">
    <text evidence="7">The sequence shown here is derived from an EMBL/GenBank/DDBJ whole genome shotgun (WGS) entry which is preliminary data.</text>
</comment>
<feature type="chain" id="PRO_5046833224" evidence="5">
    <location>
        <begin position="22"/>
        <end position="545"/>
    </location>
</feature>
<dbReference type="Gene3D" id="3.90.76.10">
    <property type="entry name" value="Dipeptide-binding Protein, Domain 1"/>
    <property type="match status" value="1"/>
</dbReference>
<proteinExistence type="inferred from homology"/>
<dbReference type="PROSITE" id="PS51257">
    <property type="entry name" value="PROKAR_LIPOPROTEIN"/>
    <property type="match status" value="1"/>
</dbReference>
<gene>
    <name evidence="7" type="ORF">ACFQ3U_15710</name>
</gene>
<dbReference type="EMBL" id="JBHTLY010000011">
    <property type="protein sequence ID" value="MFD1203343.1"/>
    <property type="molecule type" value="Genomic_DNA"/>
</dbReference>
<dbReference type="Pfam" id="PF00496">
    <property type="entry name" value="SBP_bac_5"/>
    <property type="match status" value="1"/>
</dbReference>
<dbReference type="RefSeq" id="WP_343960392.1">
    <property type="nucleotide sequence ID" value="NZ_BAAAKZ010000007.1"/>
</dbReference>
<evidence type="ECO:0000256" key="5">
    <source>
        <dbReference type="SAM" id="SignalP"/>
    </source>
</evidence>
<keyword evidence="8" id="KW-1185">Reference proteome</keyword>
<dbReference type="Proteomes" id="UP001597181">
    <property type="component" value="Unassembled WGS sequence"/>
</dbReference>
<name>A0ABW3TV61_9MICO</name>
<evidence type="ECO:0000256" key="4">
    <source>
        <dbReference type="ARBA" id="ARBA00022729"/>
    </source>
</evidence>
<evidence type="ECO:0000259" key="6">
    <source>
        <dbReference type="Pfam" id="PF00496"/>
    </source>
</evidence>
<evidence type="ECO:0000313" key="7">
    <source>
        <dbReference type="EMBL" id="MFD1203343.1"/>
    </source>
</evidence>
<feature type="signal peptide" evidence="5">
    <location>
        <begin position="1"/>
        <end position="21"/>
    </location>
</feature>
<dbReference type="SUPFAM" id="SSF53850">
    <property type="entry name" value="Periplasmic binding protein-like II"/>
    <property type="match status" value="1"/>
</dbReference>
<protein>
    <submittedName>
        <fullName evidence="7">ABC transporter substrate-binding protein</fullName>
    </submittedName>
</protein>
<dbReference type="PANTHER" id="PTHR30290">
    <property type="entry name" value="PERIPLASMIC BINDING COMPONENT OF ABC TRANSPORTER"/>
    <property type="match status" value="1"/>
</dbReference>
<dbReference type="InterPro" id="IPR030678">
    <property type="entry name" value="Peptide/Ni-bd"/>
</dbReference>